<sequence>MSARRLEEDEVHEGFSQVEQVFIVGQGDGVPLVREDMTNGEIREALLALARVITTHVNGGVENRVNALESTMTSRFGNSVSMNPAIFLGYKVGEDPHEFLKGVLVESGPIEWEELKEALLGKNFLRERSEEKKRASNQDEASDTKDKLERGGGSRIVKPTCSTCGNKHVGMCLTGTGVFYGCGKDGHKVRDYPTIAARGRKAKQVPPYPPN</sequence>
<dbReference type="Proteomes" id="UP000694930">
    <property type="component" value="Chromosome 12"/>
</dbReference>
<reference evidence="2" key="1">
    <citation type="journal article" date="2014" name="Nat. Genet.">
        <title>The genome of the stress-tolerant wild tomato species Solanum pennellii.</title>
        <authorList>
            <person name="Bolger A."/>
            <person name="Scossa F."/>
            <person name="Bolger M.E."/>
            <person name="Lanz C."/>
            <person name="Maumus F."/>
            <person name="Tohge T."/>
            <person name="Quesneville H."/>
            <person name="Alseekh S."/>
            <person name="Sorensen I."/>
            <person name="Lichtenstein G."/>
            <person name="Fich E.A."/>
            <person name="Conte M."/>
            <person name="Keller H."/>
            <person name="Schneeberger K."/>
            <person name="Schwacke R."/>
            <person name="Ofner I."/>
            <person name="Vrebalov J."/>
            <person name="Xu Y."/>
            <person name="Osorio S."/>
            <person name="Aflitos S.A."/>
            <person name="Schijlen E."/>
            <person name="Jimenez-Gomez J.M."/>
            <person name="Ryngajllo M."/>
            <person name="Kimura S."/>
            <person name="Kumar R."/>
            <person name="Koenig D."/>
            <person name="Headland L.R."/>
            <person name="Maloof J.N."/>
            <person name="Sinha N."/>
            <person name="van Ham R.C."/>
            <person name="Lankhorst R.K."/>
            <person name="Mao L."/>
            <person name="Vogel A."/>
            <person name="Arsova B."/>
            <person name="Panstruga R."/>
            <person name="Fei Z."/>
            <person name="Rose J.K."/>
            <person name="Zamir D."/>
            <person name="Carrari F."/>
            <person name="Giovannoni J.J."/>
            <person name="Weigel D."/>
            <person name="Usadel B."/>
            <person name="Fernie A.R."/>
        </authorList>
    </citation>
    <scope>NUCLEOTIDE SEQUENCE [LARGE SCALE GENOMIC DNA]</scope>
    <source>
        <strain evidence="2">cv. LA0716</strain>
    </source>
</reference>
<accession>A0ABM1FR59</accession>
<evidence type="ECO:0000256" key="1">
    <source>
        <dbReference type="SAM" id="MobiDB-lite"/>
    </source>
</evidence>
<dbReference type="GeneID" id="107006535"/>
<evidence type="ECO:0000313" key="2">
    <source>
        <dbReference type="Proteomes" id="UP000694930"/>
    </source>
</evidence>
<organism evidence="2 3">
    <name type="scientific">Solanum pennellii</name>
    <name type="common">Tomato</name>
    <name type="synonym">Lycopersicon pennellii</name>
    <dbReference type="NCBI Taxonomy" id="28526"/>
    <lineage>
        <taxon>Eukaryota</taxon>
        <taxon>Viridiplantae</taxon>
        <taxon>Streptophyta</taxon>
        <taxon>Embryophyta</taxon>
        <taxon>Tracheophyta</taxon>
        <taxon>Spermatophyta</taxon>
        <taxon>Magnoliopsida</taxon>
        <taxon>eudicotyledons</taxon>
        <taxon>Gunneridae</taxon>
        <taxon>Pentapetalae</taxon>
        <taxon>asterids</taxon>
        <taxon>lamiids</taxon>
        <taxon>Solanales</taxon>
        <taxon>Solanaceae</taxon>
        <taxon>Solanoideae</taxon>
        <taxon>Solaneae</taxon>
        <taxon>Solanum</taxon>
        <taxon>Solanum subgen. Lycopersicon</taxon>
    </lineage>
</organism>
<feature type="region of interest" description="Disordered" evidence="1">
    <location>
        <begin position="128"/>
        <end position="152"/>
    </location>
</feature>
<gene>
    <name evidence="3" type="primary">LOC107006535</name>
</gene>
<dbReference type="RefSeq" id="XP_015060549.1">
    <property type="nucleotide sequence ID" value="XM_015205063.1"/>
</dbReference>
<evidence type="ECO:0000313" key="3">
    <source>
        <dbReference type="RefSeq" id="XP_015060549.1"/>
    </source>
</evidence>
<reference evidence="3" key="2">
    <citation type="submission" date="2025-08" db="UniProtKB">
        <authorList>
            <consortium name="RefSeq"/>
        </authorList>
    </citation>
    <scope>IDENTIFICATION</scope>
</reference>
<name>A0ABM1FR59_SOLPN</name>
<proteinExistence type="predicted"/>
<protein>
    <submittedName>
        <fullName evidence="3">Uncharacterized protein LOC107006535</fullName>
    </submittedName>
</protein>
<keyword evidence="2" id="KW-1185">Reference proteome</keyword>